<evidence type="ECO:0000313" key="3">
    <source>
        <dbReference type="Proteomes" id="UP000593892"/>
    </source>
</evidence>
<keyword evidence="3" id="KW-1185">Reference proteome</keyword>
<feature type="region of interest" description="Disordered" evidence="1">
    <location>
        <begin position="221"/>
        <end position="242"/>
    </location>
</feature>
<gene>
    <name evidence="2" type="ORF">IRI77_22340</name>
</gene>
<evidence type="ECO:0000313" key="2">
    <source>
        <dbReference type="EMBL" id="QOY85559.1"/>
    </source>
</evidence>
<protein>
    <submittedName>
        <fullName evidence="2">Uncharacterized protein</fullName>
    </submittedName>
</protein>
<dbReference type="RefSeq" id="WP_194447229.1">
    <property type="nucleotide sequence ID" value="NZ_CP063849.1"/>
</dbReference>
<evidence type="ECO:0000256" key="1">
    <source>
        <dbReference type="SAM" id="MobiDB-lite"/>
    </source>
</evidence>
<sequence length="527" mass="58934">MRRLTLFLCLAAPLAAQRFYVDDPLDKEPPPLSVGDLLSRKLSDYYDLFSNQFGDVGERQPRGGTPIRALGVNTLGEPMDGGWYRKRHYYHRMSREELVRGPGAENPPSASGKWTIVAAKSEGVTPGFAIVDSEKQFYYVKFDPPSNPEMATAADSIGARFFYALGYYVPENYLVRFRADQLQLGPNVQVEDATGKKRPMTQDDVTRLLRKVPVDREGRYRATASRSVAGKPIGPPRYHGTRTDDPNDIAPHEHLRVLRGLQVFCAWLDHDDSRAINNLDTVVTEDGVSYVRHYLLDFGSALGSATNRANSPRSGDYFFTWKGSAAQLFTLGLKPPYWAFAQYPDHPSVGLFESKVFDPEKWVPEYPNPSFTNRLPDDEFWAAKQVMAFSDDDIAAIVGTGQLSNQKAAAYLAQCLRERRDKIGMAYFAKVLPFDRFRIQSGRLGWDDLSQKHGFGVVGNVQVHWARLDNQTGIRTPLSDVIGESVPAVNGYLAAELSAPSRPRQTVIVYLRQNAQGASVVGVDRTW</sequence>
<name>A0A7S7NLZ0_PALFE</name>
<organism evidence="2 3">
    <name type="scientific">Paludibaculum fermentans</name>
    <dbReference type="NCBI Taxonomy" id="1473598"/>
    <lineage>
        <taxon>Bacteria</taxon>
        <taxon>Pseudomonadati</taxon>
        <taxon>Acidobacteriota</taxon>
        <taxon>Terriglobia</taxon>
        <taxon>Bryobacterales</taxon>
        <taxon>Bryobacteraceae</taxon>
        <taxon>Paludibaculum</taxon>
    </lineage>
</organism>
<accession>A0A7S7NLZ0</accession>
<dbReference type="AlphaFoldDB" id="A0A7S7NLZ0"/>
<dbReference type="EMBL" id="CP063849">
    <property type="protein sequence ID" value="QOY85559.1"/>
    <property type="molecule type" value="Genomic_DNA"/>
</dbReference>
<proteinExistence type="predicted"/>
<dbReference type="KEGG" id="pfer:IRI77_22340"/>
<dbReference type="Proteomes" id="UP000593892">
    <property type="component" value="Chromosome"/>
</dbReference>
<reference evidence="2 3" key="1">
    <citation type="submission" date="2020-10" db="EMBL/GenBank/DDBJ databases">
        <title>Complete genome sequence of Paludibaculum fermentans P105T, a facultatively anaerobic acidobacterium capable of dissimilatory Fe(III) reduction.</title>
        <authorList>
            <person name="Dedysh S.N."/>
            <person name="Beletsky A.V."/>
            <person name="Kulichevskaya I.S."/>
            <person name="Mardanov A.V."/>
            <person name="Ravin N.V."/>
        </authorList>
    </citation>
    <scope>NUCLEOTIDE SEQUENCE [LARGE SCALE GENOMIC DNA]</scope>
    <source>
        <strain evidence="2 3">P105</strain>
    </source>
</reference>